<comment type="similarity">
    <text evidence="5">Belongs to the apyrase family.</text>
</comment>
<keyword evidence="8" id="KW-1185">Reference proteome</keyword>
<comment type="caution">
    <text evidence="7">The sequence shown here is derived from an EMBL/GenBank/DDBJ whole genome shotgun (WGS) entry which is preliminary data.</text>
</comment>
<dbReference type="GO" id="GO:0030166">
    <property type="term" value="P:proteoglycan biosynthetic process"/>
    <property type="evidence" value="ECO:0007669"/>
    <property type="project" value="TreeGrafter"/>
</dbReference>
<feature type="binding site" evidence="6">
    <location>
        <position position="150"/>
    </location>
    <ligand>
        <name>Ca(2+)</name>
        <dbReference type="ChEBI" id="CHEBI:29108"/>
    </ligand>
</feature>
<evidence type="ECO:0008006" key="9">
    <source>
        <dbReference type="Google" id="ProtNLM"/>
    </source>
</evidence>
<dbReference type="GO" id="GO:0004382">
    <property type="term" value="F:GDP phosphatase activity"/>
    <property type="evidence" value="ECO:0007669"/>
    <property type="project" value="TreeGrafter"/>
</dbReference>
<dbReference type="InterPro" id="IPR009283">
    <property type="entry name" value="Apyrase"/>
</dbReference>
<dbReference type="EMBL" id="CATQJA010002665">
    <property type="protein sequence ID" value="CAJ0583702.1"/>
    <property type="molecule type" value="Genomic_DNA"/>
</dbReference>
<keyword evidence="2 6" id="KW-0479">Metal-binding</keyword>
<evidence type="ECO:0000256" key="4">
    <source>
        <dbReference type="ARBA" id="ARBA00022837"/>
    </source>
</evidence>
<protein>
    <recommendedName>
        <fullName evidence="9">Soluble calcium-activated nucleotidase 1</fullName>
    </recommendedName>
</protein>
<proteinExistence type="inferred from homology"/>
<name>A0AA36DA69_9BILA</name>
<feature type="binding site" evidence="6">
    <location>
        <position position="327"/>
    </location>
    <ligand>
        <name>Ca(2+)</name>
        <dbReference type="ChEBI" id="CHEBI:29108"/>
    </ligand>
</feature>
<reference evidence="7" key="1">
    <citation type="submission" date="2023-06" db="EMBL/GenBank/DDBJ databases">
        <authorList>
            <person name="Delattre M."/>
        </authorList>
    </citation>
    <scope>NUCLEOTIDE SEQUENCE</scope>
    <source>
        <strain evidence="7">AF72</strain>
    </source>
</reference>
<gene>
    <name evidence="7" type="ORF">MSPICULIGERA_LOCUS21772</name>
</gene>
<dbReference type="InterPro" id="IPR036258">
    <property type="entry name" value="Apyrase_sf"/>
</dbReference>
<organism evidence="7 8">
    <name type="scientific">Mesorhabditis spiculigera</name>
    <dbReference type="NCBI Taxonomy" id="96644"/>
    <lineage>
        <taxon>Eukaryota</taxon>
        <taxon>Metazoa</taxon>
        <taxon>Ecdysozoa</taxon>
        <taxon>Nematoda</taxon>
        <taxon>Chromadorea</taxon>
        <taxon>Rhabditida</taxon>
        <taxon>Rhabditina</taxon>
        <taxon>Rhabditomorpha</taxon>
        <taxon>Rhabditoidea</taxon>
        <taxon>Rhabditidae</taxon>
        <taxon>Mesorhabditinae</taxon>
        <taxon>Mesorhabditis</taxon>
    </lineage>
</organism>
<dbReference type="PANTHER" id="PTHR13023:SF3">
    <property type="entry name" value="SOLUBLE CALCIUM-ACTIVATED NUCLEOTIDASE 1"/>
    <property type="match status" value="1"/>
</dbReference>
<dbReference type="Gene3D" id="2.120.10.100">
    <property type="entry name" value="Apyrase"/>
    <property type="match status" value="1"/>
</dbReference>
<comment type="cofactor">
    <cofactor evidence="1 6">
        <name>Ca(2+)</name>
        <dbReference type="ChEBI" id="CHEBI:29108"/>
    </cofactor>
</comment>
<evidence type="ECO:0000256" key="1">
    <source>
        <dbReference type="ARBA" id="ARBA00001913"/>
    </source>
</evidence>
<keyword evidence="4 6" id="KW-0106">Calcium</keyword>
<dbReference type="PANTHER" id="PTHR13023">
    <property type="entry name" value="APYRASE"/>
    <property type="match status" value="1"/>
</dbReference>
<feature type="binding site" evidence="6">
    <location>
        <position position="380"/>
    </location>
    <ligand>
        <name>Ca(2+)</name>
        <dbReference type="ChEBI" id="CHEBI:29108"/>
    </ligand>
</feature>
<keyword evidence="3" id="KW-0378">Hydrolase</keyword>
<dbReference type="GO" id="GO:0045134">
    <property type="term" value="F:UDP phosphatase activity"/>
    <property type="evidence" value="ECO:0007669"/>
    <property type="project" value="TreeGrafter"/>
</dbReference>
<evidence type="ECO:0000313" key="7">
    <source>
        <dbReference type="EMBL" id="CAJ0583702.1"/>
    </source>
</evidence>
<accession>A0AA36DA69</accession>
<dbReference type="FunFam" id="2.120.10.100:FF:000001">
    <property type="entry name" value="Soluble calcium-activated nucleotidase 1"/>
    <property type="match status" value="1"/>
</dbReference>
<feature type="binding site" evidence="6">
    <location>
        <position position="151"/>
    </location>
    <ligand>
        <name>Ca(2+)</name>
        <dbReference type="ChEBI" id="CHEBI:29108"/>
    </ligand>
</feature>
<dbReference type="Pfam" id="PF06079">
    <property type="entry name" value="Apyrase"/>
    <property type="match status" value="1"/>
</dbReference>
<feature type="binding site" evidence="6">
    <location>
        <position position="197"/>
    </location>
    <ligand>
        <name>Ca(2+)</name>
        <dbReference type="ChEBI" id="CHEBI:29108"/>
    </ligand>
</feature>
<feature type="binding site" evidence="6">
    <location>
        <position position="266"/>
    </location>
    <ligand>
        <name>Ca(2+)</name>
        <dbReference type="ChEBI" id="CHEBI:29108"/>
    </ligand>
</feature>
<feature type="non-terminal residue" evidence="7">
    <location>
        <position position="385"/>
    </location>
</feature>
<evidence type="ECO:0000256" key="2">
    <source>
        <dbReference type="ARBA" id="ARBA00022723"/>
    </source>
</evidence>
<dbReference type="Proteomes" id="UP001177023">
    <property type="component" value="Unassembled WGS sequence"/>
</dbReference>
<sequence>MRFTMSLSPKLSRAFHSRNFLQHQPWLLPNKSKWRRKALLGLIIFFGLFTWARLQLNVNNFQLLNSYNDAPLSMPVKANDGMMEYSIAIITDLDTESAVIEGKYWRSWLKKGTLRFDAANLRCSLKWGLQDRDIELKATLANGGRAMELSDLAVFNRKLLTIDDRTGVVYQIVGNEVIPFALLLNGPGNVTAPLKGEWMTVKDGMLHVGGLGKEWTSPTGQVLNDYPMWVKTIDLDGKVTHQNWAPIYRQMKAYLGYPEEGYLIHEAVQWSTIHRKWFFLPRRASNLPYDETADESRGANIMFTMNEDFTNIQMIRVGKEATYRGFSAFQFVPGTDDNIIIAVKSEERDARPVGSYITVFDIHGNILLEEESIEGPYKYEGIAFV</sequence>
<dbReference type="AlphaFoldDB" id="A0AA36DA69"/>
<evidence type="ECO:0000256" key="3">
    <source>
        <dbReference type="ARBA" id="ARBA00022801"/>
    </source>
</evidence>
<dbReference type="SUPFAM" id="SSF101887">
    <property type="entry name" value="Apyrase"/>
    <property type="match status" value="1"/>
</dbReference>
<evidence type="ECO:0000313" key="8">
    <source>
        <dbReference type="Proteomes" id="UP001177023"/>
    </source>
</evidence>
<evidence type="ECO:0000256" key="6">
    <source>
        <dbReference type="PIRSR" id="PIRSR609283-1"/>
    </source>
</evidence>
<dbReference type="GO" id="GO:0005509">
    <property type="term" value="F:calcium ion binding"/>
    <property type="evidence" value="ECO:0007669"/>
    <property type="project" value="InterPro"/>
</dbReference>
<evidence type="ECO:0000256" key="5">
    <source>
        <dbReference type="ARBA" id="ARBA00025738"/>
    </source>
</evidence>